<protein>
    <submittedName>
        <fullName evidence="13">Methyl-accepting chemotaxis protein</fullName>
    </submittedName>
</protein>
<feature type="domain" description="Methyl-accepting transducer" evidence="10">
    <location>
        <begin position="265"/>
        <end position="501"/>
    </location>
</feature>
<dbReference type="EMBL" id="APLQ01000011">
    <property type="protein sequence ID" value="ENO15558.1"/>
    <property type="molecule type" value="Genomic_DNA"/>
</dbReference>
<keyword evidence="14" id="KW-1185">Reference proteome</keyword>
<evidence type="ECO:0000259" key="10">
    <source>
        <dbReference type="PROSITE" id="PS50111"/>
    </source>
</evidence>
<feature type="domain" description="T-SNARE coiled-coil homology" evidence="11">
    <location>
        <begin position="452"/>
        <end position="514"/>
    </location>
</feature>
<dbReference type="OrthoDB" id="49457at2"/>
<dbReference type="InterPro" id="IPR004089">
    <property type="entry name" value="MCPsignal_dom"/>
</dbReference>
<dbReference type="Gene3D" id="1.10.287.950">
    <property type="entry name" value="Methyl-accepting chemotaxis protein"/>
    <property type="match status" value="1"/>
</dbReference>
<evidence type="ECO:0000256" key="5">
    <source>
        <dbReference type="ARBA" id="ARBA00023136"/>
    </source>
</evidence>
<dbReference type="PROSITE" id="PS50111">
    <property type="entry name" value="CHEMOTAXIS_TRANSDUC_2"/>
    <property type="match status" value="1"/>
</dbReference>
<dbReference type="InterPro" id="IPR000727">
    <property type="entry name" value="T_SNARE_dom"/>
</dbReference>
<evidence type="ECO:0000259" key="11">
    <source>
        <dbReference type="PROSITE" id="PS50192"/>
    </source>
</evidence>
<dbReference type="PANTHER" id="PTHR32089:SF112">
    <property type="entry name" value="LYSOZYME-LIKE PROTEIN-RELATED"/>
    <property type="match status" value="1"/>
</dbReference>
<dbReference type="PATRIC" id="fig|626887.3.peg.1887"/>
<dbReference type="GO" id="GO:0007165">
    <property type="term" value="P:signal transduction"/>
    <property type="evidence" value="ECO:0007669"/>
    <property type="project" value="UniProtKB-KW"/>
</dbReference>
<comment type="caution">
    <text evidence="13">The sequence shown here is derived from an EMBL/GenBank/DDBJ whole genome shotgun (WGS) entry which is preliminary data.</text>
</comment>
<dbReference type="GO" id="GO:0006935">
    <property type="term" value="P:chemotaxis"/>
    <property type="evidence" value="ECO:0007669"/>
    <property type="project" value="UniProtKB-ARBA"/>
</dbReference>
<reference evidence="13 14" key="1">
    <citation type="journal article" date="2013" name="Genome Announc.">
        <title>Genome Sequence of the Polycyclic Aromatic Hydrocarbon-Degrading Bacterium Strain Marinobacter nanhaiticus D15-8WT.</title>
        <authorList>
            <person name="Cui Z."/>
            <person name="Gao W."/>
            <person name="Li Q."/>
            <person name="Xu G."/>
            <person name="Zheng L."/>
        </authorList>
    </citation>
    <scope>NUCLEOTIDE SEQUENCE [LARGE SCALE GENOMIC DNA]</scope>
    <source>
        <strain evidence="13 14">D15-8W</strain>
    </source>
</reference>
<organism evidence="13 14">
    <name type="scientific">Marinobacter nanhaiticus D15-8W</name>
    <dbReference type="NCBI Taxonomy" id="626887"/>
    <lineage>
        <taxon>Bacteria</taxon>
        <taxon>Pseudomonadati</taxon>
        <taxon>Pseudomonadota</taxon>
        <taxon>Gammaproteobacteria</taxon>
        <taxon>Pseudomonadales</taxon>
        <taxon>Marinobacteraceae</taxon>
        <taxon>Marinobacter</taxon>
    </lineage>
</organism>
<sequence length="537" mass="57988">MLSSLKISHKLALMVFVAILSFVVAETLTILAERENSGRLGEVEQKLYPTLELSTVNLGQLSLIELQINSAVATGDETQLEATRADYQSIRDNLKEIGRLNPAIRKEAEALSAQVEAYYSNATRIAASFIDGTADFSRIGDEAAANAERLERLRAAMTEMRSMTRDRFTRSISETLDASQEASTLSVIIMIIATVVLIGLSLVIGRSISRSLGQIINSLKSMASGEGDLTSRLEYDGKDELREVVTNFNAFVEKLHRSFATISRDVDGLNSVSQQLTVASNQNLERIQDQSEAISAARHAVAELVKSVEEVAGFASNASDQTQDAASFAQKGYATVSTNIDTIRSLADDVEATAGLVNRFEEFSNKVSGLLDTIQAVAEQTNLLALNAAIEAARAGEHGRGFAVVADEVRGLAVRTRSATEEIHTVINDLTHTSGSAVKSMQQSVQRAHEGVDATTESGEMLKRILESVESISSINEQIAAATYEQSTTFNSVTQHITDIHNNAEQVSASTRELDNVSNDIHQISDGLSTVAGQFKV</sequence>
<dbReference type="GO" id="GO:0005886">
    <property type="term" value="C:plasma membrane"/>
    <property type="evidence" value="ECO:0007669"/>
    <property type="project" value="UniProtKB-SubCell"/>
</dbReference>
<feature type="transmembrane region" description="Helical" evidence="9">
    <location>
        <begin position="185"/>
        <end position="204"/>
    </location>
</feature>
<keyword evidence="5 9" id="KW-0472">Membrane</keyword>
<evidence type="ECO:0000256" key="3">
    <source>
        <dbReference type="ARBA" id="ARBA00022692"/>
    </source>
</evidence>
<keyword evidence="4 9" id="KW-1133">Transmembrane helix</keyword>
<dbReference type="SUPFAM" id="SSF58104">
    <property type="entry name" value="Methyl-accepting chemotaxis protein (MCP) signaling domain"/>
    <property type="match status" value="1"/>
</dbReference>
<dbReference type="FunFam" id="1.10.287.950:FF:000001">
    <property type="entry name" value="Methyl-accepting chemotaxis sensory transducer"/>
    <property type="match status" value="1"/>
</dbReference>
<keyword evidence="6 8" id="KW-0807">Transducer</keyword>
<evidence type="ECO:0000256" key="8">
    <source>
        <dbReference type="PROSITE-ProRule" id="PRU00284"/>
    </source>
</evidence>
<accession>N6X3B2</accession>
<comment type="subcellular location">
    <subcellularLocation>
        <location evidence="1">Cell inner membrane</location>
        <topology evidence="1">Multi-pass membrane protein</topology>
    </subcellularLocation>
</comment>
<evidence type="ECO:0000256" key="9">
    <source>
        <dbReference type="SAM" id="Phobius"/>
    </source>
</evidence>
<dbReference type="PANTHER" id="PTHR32089">
    <property type="entry name" value="METHYL-ACCEPTING CHEMOTAXIS PROTEIN MCPB"/>
    <property type="match status" value="1"/>
</dbReference>
<dbReference type="STRING" id="626887.J057_09406"/>
<evidence type="ECO:0000256" key="7">
    <source>
        <dbReference type="ARBA" id="ARBA00029447"/>
    </source>
</evidence>
<comment type="similarity">
    <text evidence="7">Belongs to the methyl-accepting chemotaxis (MCP) protein family.</text>
</comment>
<dbReference type="SMART" id="SM00304">
    <property type="entry name" value="HAMP"/>
    <property type="match status" value="1"/>
</dbReference>
<dbReference type="InterPro" id="IPR003660">
    <property type="entry name" value="HAMP_dom"/>
</dbReference>
<evidence type="ECO:0000256" key="6">
    <source>
        <dbReference type="ARBA" id="ARBA00023224"/>
    </source>
</evidence>
<evidence type="ECO:0000256" key="1">
    <source>
        <dbReference type="ARBA" id="ARBA00004429"/>
    </source>
</evidence>
<dbReference type="RefSeq" id="WP_004579854.1">
    <property type="nucleotide sequence ID" value="NZ_AP028878.1"/>
</dbReference>
<dbReference type="PROSITE" id="PS50192">
    <property type="entry name" value="T_SNARE"/>
    <property type="match status" value="1"/>
</dbReference>
<feature type="domain" description="HAMP" evidence="12">
    <location>
        <begin position="206"/>
        <end position="260"/>
    </location>
</feature>
<gene>
    <name evidence="13" type="ORF">J057_09406</name>
</gene>
<evidence type="ECO:0000313" key="14">
    <source>
        <dbReference type="Proteomes" id="UP000013165"/>
    </source>
</evidence>
<evidence type="ECO:0000313" key="13">
    <source>
        <dbReference type="EMBL" id="ENO15558.1"/>
    </source>
</evidence>
<name>N6X3B2_9GAMM</name>
<dbReference type="Pfam" id="PF00672">
    <property type="entry name" value="HAMP"/>
    <property type="match status" value="1"/>
</dbReference>
<dbReference type="SMART" id="SM00283">
    <property type="entry name" value="MA"/>
    <property type="match status" value="1"/>
</dbReference>
<keyword evidence="2" id="KW-0997">Cell inner membrane</keyword>
<evidence type="ECO:0000259" key="12">
    <source>
        <dbReference type="PROSITE" id="PS50885"/>
    </source>
</evidence>
<keyword evidence="3 9" id="KW-0812">Transmembrane</keyword>
<proteinExistence type="inferred from homology"/>
<dbReference type="Proteomes" id="UP000013165">
    <property type="component" value="Unassembled WGS sequence"/>
</dbReference>
<dbReference type="eggNOG" id="COG0840">
    <property type="taxonomic scope" value="Bacteria"/>
</dbReference>
<evidence type="ECO:0000256" key="4">
    <source>
        <dbReference type="ARBA" id="ARBA00022989"/>
    </source>
</evidence>
<keyword evidence="2" id="KW-1003">Cell membrane</keyword>
<dbReference type="Pfam" id="PF00015">
    <property type="entry name" value="MCPsignal"/>
    <property type="match status" value="1"/>
</dbReference>
<dbReference type="HOGENOM" id="CLU_000445_107_27_6"/>
<evidence type="ECO:0000256" key="2">
    <source>
        <dbReference type="ARBA" id="ARBA00022519"/>
    </source>
</evidence>
<dbReference type="PROSITE" id="PS50885">
    <property type="entry name" value="HAMP"/>
    <property type="match status" value="1"/>
</dbReference>
<dbReference type="AlphaFoldDB" id="N6X3B2"/>
<dbReference type="CDD" id="cd06225">
    <property type="entry name" value="HAMP"/>
    <property type="match status" value="1"/>
</dbReference>